<reference evidence="2 3" key="1">
    <citation type="journal article" date="2013" name="BMC Genomics">
        <title>Reconstruction of the lipid metabolism for the microalga Monoraphidium neglectum from its genome sequence reveals characteristics suitable for biofuel production.</title>
        <authorList>
            <person name="Bogen C."/>
            <person name="Al-Dilaimi A."/>
            <person name="Albersmeier A."/>
            <person name="Wichmann J."/>
            <person name="Grundmann M."/>
            <person name="Rupp O."/>
            <person name="Lauersen K.J."/>
            <person name="Blifernez-Klassen O."/>
            <person name="Kalinowski J."/>
            <person name="Goesmann A."/>
            <person name="Mussgnug J.H."/>
            <person name="Kruse O."/>
        </authorList>
    </citation>
    <scope>NUCLEOTIDE SEQUENCE [LARGE SCALE GENOMIC DNA]</scope>
    <source>
        <strain evidence="2 3">SAG 48.87</strain>
    </source>
</reference>
<dbReference type="RefSeq" id="XP_013905783.1">
    <property type="nucleotide sequence ID" value="XM_014050329.1"/>
</dbReference>
<feature type="compositionally biased region" description="Low complexity" evidence="1">
    <location>
        <begin position="221"/>
        <end position="230"/>
    </location>
</feature>
<accession>A0A0D2LK62</accession>
<feature type="region of interest" description="Disordered" evidence="1">
    <location>
        <begin position="877"/>
        <end position="897"/>
    </location>
</feature>
<proteinExistence type="predicted"/>
<dbReference type="EMBL" id="KK100333">
    <property type="protein sequence ID" value="KIZ06764.1"/>
    <property type="molecule type" value="Genomic_DNA"/>
</dbReference>
<evidence type="ECO:0000313" key="3">
    <source>
        <dbReference type="Proteomes" id="UP000054498"/>
    </source>
</evidence>
<protein>
    <submittedName>
        <fullName evidence="2">Uncharacterized protein</fullName>
    </submittedName>
</protein>
<dbReference type="GeneID" id="25729230"/>
<dbReference type="AlphaFoldDB" id="A0A0D2LK62"/>
<evidence type="ECO:0000256" key="1">
    <source>
        <dbReference type="SAM" id="MobiDB-lite"/>
    </source>
</evidence>
<evidence type="ECO:0000313" key="2">
    <source>
        <dbReference type="EMBL" id="KIZ06764.1"/>
    </source>
</evidence>
<name>A0A0D2LK62_9CHLO</name>
<feature type="region of interest" description="Disordered" evidence="1">
    <location>
        <begin position="114"/>
        <end position="232"/>
    </location>
</feature>
<sequence>MQLSQAHVPAGLARQYQQLQHRTHDNNRVVLADLQTRTILRESLYYADSSRAAALPQPVVQMLRSAGDAALIKDCWGILNTTAASMYQTHQYVTATCRLFHSKASEIVTSIRKTNAREDDTSGSGWGTGDAGGSDSNRGGDDAPGSQADDIDVRGRDSSGGGGGSGRGSYDGGSKEGPSNSGSRGSGSDGDGDGCDCGANRAAAPLSGIDDGGNASERARSGSAMAVPGAASGGAAGCTPTTGLCQELSRLENAASALADYALANGVLHLRGREMDGLLISVELYAALYEGLTCSNRARATAGAALVRRAVGFAADNRPWAAPVDLAAFRDAVESLTHYSAVVPADDAGCAELREHARFWTHVQSMASQAGLKALDAALADRQQTSADAERARTCELLQLPGSAEELFSAFCSAMAAGQAADAAFKGGAAARKGTMGLGLGGRKFAARAAAAAQREQAVLQAAAVERARLLEGTATPQQEMERIERLALQLCIAARACGSAETSSLHGGAYVQRCCVERLFEMLRGGGGAAAEAYDALIVAREQMAGSGVCLGLCWHESCLCLGCGRSLEPGEDGFAHVRTCAPHNSLGDLGIEDAAERAGIAAMAHAVEMVQGEREAVAAADWLNSQLGGGSGGGGSSGASGGSGGSGCGGSGGCSGCSDSGGIGGSSGGAPAQAPANDWKPPFARRQQLVALINCELAPVGKVGERKARQPGILSSNGAMLYTVHINAFDTHHGLFFLRHANQRPAPGQCHQQWREHRAAKQQQLLESMDGPGAHEVALEAAVVLAQSRAVGVFGSGIGPGMEDVCALGMCPADKRGSLSTFDLQALHTFQAVVPPYGKIAQMPVIENKGLAYAVDLVNPDLRVHLHDTQRAAAAAAATAQQQQPAQQQGASGAAPALPRGVANIGTRSAPLNCQGAAAALAFVAGLRRVWAVERGIDLAAVDAADWEQLRRLAAQYDLDAQQRGRTQLAADMSAADAAEAAAADAAAAAAMAAATSARKTFPVNSPPAKRQRKE</sequence>
<organism evidence="2 3">
    <name type="scientific">Monoraphidium neglectum</name>
    <dbReference type="NCBI Taxonomy" id="145388"/>
    <lineage>
        <taxon>Eukaryota</taxon>
        <taxon>Viridiplantae</taxon>
        <taxon>Chlorophyta</taxon>
        <taxon>core chlorophytes</taxon>
        <taxon>Chlorophyceae</taxon>
        <taxon>CS clade</taxon>
        <taxon>Sphaeropleales</taxon>
        <taxon>Selenastraceae</taxon>
        <taxon>Monoraphidium</taxon>
    </lineage>
</organism>
<dbReference type="KEGG" id="mng:MNEG_1192"/>
<dbReference type="Proteomes" id="UP000054498">
    <property type="component" value="Unassembled WGS sequence"/>
</dbReference>
<keyword evidence="3" id="KW-1185">Reference proteome</keyword>
<gene>
    <name evidence="2" type="ORF">MNEG_1192</name>
</gene>
<feature type="compositionally biased region" description="Gly residues" evidence="1">
    <location>
        <begin position="158"/>
        <end position="171"/>
    </location>
</feature>